<evidence type="ECO:0000313" key="9">
    <source>
        <dbReference type="EMBL" id="EFJ52223.1"/>
    </source>
</evidence>
<dbReference type="STRING" id="3068.D8TKC0"/>
<keyword evidence="6" id="KW-0539">Nucleus</keyword>
<comment type="similarity">
    <text evidence="2">Belongs to the bZIP family.</text>
</comment>
<comment type="subcellular location">
    <subcellularLocation>
        <location evidence="1">Nucleus</location>
    </subcellularLocation>
</comment>
<protein>
    <recommendedName>
        <fullName evidence="8">BZIP domain-containing protein</fullName>
    </recommendedName>
</protein>
<feature type="non-terminal residue" evidence="9">
    <location>
        <position position="51"/>
    </location>
</feature>
<dbReference type="GO" id="GO:0000981">
    <property type="term" value="F:DNA-binding transcription factor activity, RNA polymerase II-specific"/>
    <property type="evidence" value="ECO:0007669"/>
    <property type="project" value="InterPro"/>
</dbReference>
<gene>
    <name evidence="9" type="ORF">VOLCADRAFT_49090</name>
</gene>
<evidence type="ECO:0000256" key="6">
    <source>
        <dbReference type="ARBA" id="ARBA00023242"/>
    </source>
</evidence>
<dbReference type="GO" id="GO:0045944">
    <property type="term" value="P:positive regulation of transcription by RNA polymerase II"/>
    <property type="evidence" value="ECO:0007669"/>
    <property type="project" value="InterPro"/>
</dbReference>
<accession>D8TKC0</accession>
<dbReference type="PANTHER" id="PTHR46714">
    <property type="entry name" value="TRANSCRIPTIONAL ACTIVATOR HAC1"/>
    <property type="match status" value="1"/>
</dbReference>
<evidence type="ECO:0000256" key="2">
    <source>
        <dbReference type="ARBA" id="ARBA00007163"/>
    </source>
</evidence>
<dbReference type="RefSeq" id="XP_002946997.1">
    <property type="nucleotide sequence ID" value="XM_002946951.1"/>
</dbReference>
<keyword evidence="7" id="KW-0175">Coiled coil</keyword>
<dbReference type="GO" id="GO:0003677">
    <property type="term" value="F:DNA binding"/>
    <property type="evidence" value="ECO:0007669"/>
    <property type="project" value="UniProtKB-KW"/>
</dbReference>
<dbReference type="PROSITE" id="PS50217">
    <property type="entry name" value="BZIP"/>
    <property type="match status" value="1"/>
</dbReference>
<dbReference type="SUPFAM" id="SSF57959">
    <property type="entry name" value="Leucine zipper domain"/>
    <property type="match status" value="1"/>
</dbReference>
<keyword evidence="4" id="KW-0238">DNA-binding</keyword>
<reference evidence="9 10" key="1">
    <citation type="journal article" date="2010" name="Science">
        <title>Genomic analysis of organismal complexity in the multicellular green alga Volvox carteri.</title>
        <authorList>
            <person name="Prochnik S.E."/>
            <person name="Umen J."/>
            <person name="Nedelcu A.M."/>
            <person name="Hallmann A."/>
            <person name="Miller S.M."/>
            <person name="Nishii I."/>
            <person name="Ferris P."/>
            <person name="Kuo A."/>
            <person name="Mitros T."/>
            <person name="Fritz-Laylin L.K."/>
            <person name="Hellsten U."/>
            <person name="Chapman J."/>
            <person name="Simakov O."/>
            <person name="Rensing S.A."/>
            <person name="Terry A."/>
            <person name="Pangilinan J."/>
            <person name="Kapitonov V."/>
            <person name="Jurka J."/>
            <person name="Salamov A."/>
            <person name="Shapiro H."/>
            <person name="Schmutz J."/>
            <person name="Grimwood J."/>
            <person name="Lindquist E."/>
            <person name="Lucas S."/>
            <person name="Grigoriev I.V."/>
            <person name="Schmitt R."/>
            <person name="Kirk D."/>
            <person name="Rokhsar D.S."/>
        </authorList>
    </citation>
    <scope>NUCLEOTIDE SEQUENCE [LARGE SCALE GENOMIC DNA]</scope>
    <source>
        <strain evidence="10">f. Nagariensis / Eve</strain>
    </source>
</reference>
<evidence type="ECO:0000256" key="3">
    <source>
        <dbReference type="ARBA" id="ARBA00023015"/>
    </source>
</evidence>
<feature type="coiled-coil region" evidence="7">
    <location>
        <begin position="9"/>
        <end position="47"/>
    </location>
</feature>
<dbReference type="PROSITE" id="PS00036">
    <property type="entry name" value="BZIP_BASIC"/>
    <property type="match status" value="1"/>
</dbReference>
<evidence type="ECO:0000256" key="1">
    <source>
        <dbReference type="ARBA" id="ARBA00004123"/>
    </source>
</evidence>
<dbReference type="GO" id="GO:0005634">
    <property type="term" value="C:nucleus"/>
    <property type="evidence" value="ECO:0007669"/>
    <property type="project" value="UniProtKB-SubCell"/>
</dbReference>
<organism evidence="10">
    <name type="scientific">Volvox carteri f. nagariensis</name>
    <dbReference type="NCBI Taxonomy" id="3068"/>
    <lineage>
        <taxon>Eukaryota</taxon>
        <taxon>Viridiplantae</taxon>
        <taxon>Chlorophyta</taxon>
        <taxon>core chlorophytes</taxon>
        <taxon>Chlorophyceae</taxon>
        <taxon>CS clade</taxon>
        <taxon>Chlamydomonadales</taxon>
        <taxon>Volvocaceae</taxon>
        <taxon>Volvox</taxon>
    </lineage>
</organism>
<dbReference type="Gene3D" id="1.20.5.170">
    <property type="match status" value="1"/>
</dbReference>
<dbReference type="InParanoid" id="D8TKC0"/>
<proteinExistence type="inferred from homology"/>
<dbReference type="AlphaFoldDB" id="D8TKC0"/>
<dbReference type="Proteomes" id="UP000001058">
    <property type="component" value="Unassembled WGS sequence"/>
</dbReference>
<evidence type="ECO:0000256" key="7">
    <source>
        <dbReference type="SAM" id="Coils"/>
    </source>
</evidence>
<evidence type="ECO:0000256" key="5">
    <source>
        <dbReference type="ARBA" id="ARBA00023163"/>
    </source>
</evidence>
<dbReference type="InterPro" id="IPR004827">
    <property type="entry name" value="bZIP"/>
</dbReference>
<keyword evidence="10" id="KW-1185">Reference proteome</keyword>
<dbReference type="PANTHER" id="PTHR46714:SF6">
    <property type="entry name" value="TRANSCRIPTIONAL ACTIVATOR HAC1"/>
    <property type="match status" value="1"/>
</dbReference>
<keyword evidence="3" id="KW-0805">Transcription regulation</keyword>
<dbReference type="InterPro" id="IPR044280">
    <property type="entry name" value="Hac1/HY5"/>
</dbReference>
<feature type="non-terminal residue" evidence="9">
    <location>
        <position position="1"/>
    </location>
</feature>
<sequence>RLLRNRVSAQQARERKKQYVSSLEEQIREQQTHIGLLEKRLEAVEAQNEAL</sequence>
<dbReference type="InterPro" id="IPR046347">
    <property type="entry name" value="bZIP_sf"/>
</dbReference>
<dbReference type="GeneID" id="9618041"/>
<dbReference type="OrthoDB" id="674948at2759"/>
<feature type="domain" description="BZIP" evidence="8">
    <location>
        <begin position="1"/>
        <end position="51"/>
    </location>
</feature>
<evidence type="ECO:0000256" key="4">
    <source>
        <dbReference type="ARBA" id="ARBA00023125"/>
    </source>
</evidence>
<evidence type="ECO:0000313" key="10">
    <source>
        <dbReference type="Proteomes" id="UP000001058"/>
    </source>
</evidence>
<dbReference type="KEGG" id="vcn:VOLCADRAFT_49090"/>
<keyword evidence="5" id="KW-0804">Transcription</keyword>
<dbReference type="EMBL" id="GL378325">
    <property type="protein sequence ID" value="EFJ52223.1"/>
    <property type="molecule type" value="Genomic_DNA"/>
</dbReference>
<evidence type="ECO:0000259" key="8">
    <source>
        <dbReference type="PROSITE" id="PS50217"/>
    </source>
</evidence>
<name>D8TKC0_VOLCA</name>